<accession>A0ABD2LBH9</accession>
<dbReference type="PROSITE" id="PS50144">
    <property type="entry name" value="MATH"/>
    <property type="match status" value="1"/>
</dbReference>
<dbReference type="SMART" id="SM00875">
    <property type="entry name" value="BACK"/>
    <property type="match status" value="1"/>
</dbReference>
<dbReference type="PANTHER" id="PTHR45774">
    <property type="entry name" value="BTB/POZ DOMAIN-CONTAINING"/>
    <property type="match status" value="1"/>
</dbReference>
<dbReference type="PANTHER" id="PTHR45774:SF3">
    <property type="entry name" value="BTB (POZ) DOMAIN-CONTAINING 2B-RELATED"/>
    <property type="match status" value="1"/>
</dbReference>
<dbReference type="Pfam" id="PF22486">
    <property type="entry name" value="MATH_2"/>
    <property type="match status" value="1"/>
</dbReference>
<comment type="caution">
    <text evidence="2">The sequence shown here is derived from an EMBL/GenBank/DDBJ whole genome shotgun (WGS) entry which is preliminary data.</text>
</comment>
<sequence>MFRFDSQNGKSENVSVNCPAVVEIPDIEPSAFKVMLSFIYTGDLSELNGDNAMAVLYAAKKYNIPALVDASLQIPISEFRNIFLAYAQSLLFELEDFSIKCLRYICQNAIQLFGSDDFLQIDQKMLCNLLDRDRLLLNNEFEIWKAALRWADEKCCQNGIECSSENRRSLLGPALFKIRFPNIHEENFANYVVPSGVLTMEEVLGVYQFNSHPFLYLHGIPGLYSLKFPSHGRIFDWNKAKDNRRGTLALEIEKVSEFAGESVGSRRFRKPSNCVFSATLRIVSEKIEAENSTGTLIDHVFDNGNCISLASEAALIGSTNGFYKRKEDILKNQLNYWVFGNFISLAEFMEPSNGFYNSEEDKMTLTIDVILKDEQTEKFVSIPNKPNGTLSMEIEKVSEFAREIIWSERKSETVHIKGFPWRIMAEVRNKIGSTDKNEKWLGISLLFDAPKKAMGGGPWNRVLSTISQFLSGNLDSNWHCCVRSATFRIVSQKNKEENSIGILIDRVLDNESKNSIGFGNFISFVKLMDPSNGFYNKEADKVTLTIDLTVKEAKIERFILDQSKSNGTISMKIEKFSEFAREIIGSERKSETAVHIERFLWKILAQVGKKDESSDNNEKWLDIYLFCGAPKEDENWSWKCSSTFRIVSQKIGVADYKKEYTNKVTFNKSNIWGFYYFISFAELMEPSNGFYNSEDDNVTLAIDVTLKEPKMEDKS</sequence>
<dbReference type="InterPro" id="IPR002083">
    <property type="entry name" value="MATH/TRAF_dom"/>
</dbReference>
<dbReference type="InterPro" id="IPR008974">
    <property type="entry name" value="TRAF-like"/>
</dbReference>
<keyword evidence="3" id="KW-1185">Reference proteome</keyword>
<dbReference type="AlphaFoldDB" id="A0ABD2LBH9"/>
<gene>
    <name evidence="2" type="ORF">niasHT_018724</name>
</gene>
<dbReference type="Gene3D" id="2.60.210.10">
    <property type="entry name" value="Apoptosis, Tumor Necrosis Factor Receptor Associated Protein 2, Chain A"/>
    <property type="match status" value="2"/>
</dbReference>
<protein>
    <recommendedName>
        <fullName evidence="1">MATH domain-containing protein</fullName>
    </recommendedName>
</protein>
<dbReference type="Gene3D" id="3.30.710.10">
    <property type="entry name" value="Potassium Channel Kv1.1, Chain A"/>
    <property type="match status" value="1"/>
</dbReference>
<organism evidence="2 3">
    <name type="scientific">Heterodera trifolii</name>
    <dbReference type="NCBI Taxonomy" id="157864"/>
    <lineage>
        <taxon>Eukaryota</taxon>
        <taxon>Metazoa</taxon>
        <taxon>Ecdysozoa</taxon>
        <taxon>Nematoda</taxon>
        <taxon>Chromadorea</taxon>
        <taxon>Rhabditida</taxon>
        <taxon>Tylenchina</taxon>
        <taxon>Tylenchomorpha</taxon>
        <taxon>Tylenchoidea</taxon>
        <taxon>Heteroderidae</taxon>
        <taxon>Heteroderinae</taxon>
        <taxon>Heterodera</taxon>
    </lineage>
</organism>
<dbReference type="Proteomes" id="UP001620626">
    <property type="component" value="Unassembled WGS sequence"/>
</dbReference>
<dbReference type="SUPFAM" id="SSF49599">
    <property type="entry name" value="TRAF domain-like"/>
    <property type="match status" value="2"/>
</dbReference>
<proteinExistence type="predicted"/>
<reference evidence="2 3" key="1">
    <citation type="submission" date="2024-10" db="EMBL/GenBank/DDBJ databases">
        <authorList>
            <person name="Kim D."/>
        </authorList>
    </citation>
    <scope>NUCLEOTIDE SEQUENCE [LARGE SCALE GENOMIC DNA]</scope>
    <source>
        <strain evidence="2">BH-2024</strain>
    </source>
</reference>
<evidence type="ECO:0000259" key="1">
    <source>
        <dbReference type="PROSITE" id="PS50144"/>
    </source>
</evidence>
<dbReference type="Pfam" id="PF07707">
    <property type="entry name" value="BACK"/>
    <property type="match status" value="1"/>
</dbReference>
<dbReference type="InterPro" id="IPR000210">
    <property type="entry name" value="BTB/POZ_dom"/>
</dbReference>
<dbReference type="Pfam" id="PF00651">
    <property type="entry name" value="BTB"/>
    <property type="match status" value="1"/>
</dbReference>
<dbReference type="InterPro" id="IPR011333">
    <property type="entry name" value="SKP1/BTB/POZ_sf"/>
</dbReference>
<dbReference type="Gene3D" id="1.25.40.420">
    <property type="match status" value="1"/>
</dbReference>
<evidence type="ECO:0000313" key="2">
    <source>
        <dbReference type="EMBL" id="KAL3112518.1"/>
    </source>
</evidence>
<dbReference type="InterPro" id="IPR011705">
    <property type="entry name" value="BACK"/>
</dbReference>
<dbReference type="SUPFAM" id="SSF54695">
    <property type="entry name" value="POZ domain"/>
    <property type="match status" value="1"/>
</dbReference>
<evidence type="ECO:0000313" key="3">
    <source>
        <dbReference type="Proteomes" id="UP001620626"/>
    </source>
</evidence>
<dbReference type="EMBL" id="JBICBT010000468">
    <property type="protein sequence ID" value="KAL3112518.1"/>
    <property type="molecule type" value="Genomic_DNA"/>
</dbReference>
<feature type="domain" description="MATH" evidence="1">
    <location>
        <begin position="566"/>
        <end position="704"/>
    </location>
</feature>
<name>A0ABD2LBH9_9BILA</name>